<evidence type="ECO:0000256" key="4">
    <source>
        <dbReference type="ARBA" id="ARBA00022603"/>
    </source>
</evidence>
<protein>
    <recommendedName>
        <fullName evidence="3">tRNA (guanine(46)-N(7))-methyltransferase</fullName>
        <ecNumber evidence="3">2.1.1.33</ecNumber>
    </recommendedName>
</protein>
<dbReference type="Proteomes" id="UP000019276">
    <property type="component" value="Unassembled WGS sequence"/>
</dbReference>
<dbReference type="Pfam" id="PF02390">
    <property type="entry name" value="Methyltransf_4"/>
    <property type="match status" value="1"/>
</dbReference>
<accession>W7Q9E4</accession>
<comment type="catalytic activity">
    <reaction evidence="1">
        <text>guanosine(46) in tRNA + S-adenosyl-L-methionine = N(7)-methylguanosine(46) in tRNA + S-adenosyl-L-homocysteine</text>
        <dbReference type="Rhea" id="RHEA:42708"/>
        <dbReference type="Rhea" id="RHEA-COMP:10188"/>
        <dbReference type="Rhea" id="RHEA-COMP:10189"/>
        <dbReference type="ChEBI" id="CHEBI:57856"/>
        <dbReference type="ChEBI" id="CHEBI:59789"/>
        <dbReference type="ChEBI" id="CHEBI:74269"/>
        <dbReference type="ChEBI" id="CHEBI:74480"/>
        <dbReference type="EC" id="2.1.1.33"/>
    </reaction>
</comment>
<gene>
    <name evidence="8" type="ORF">DS2_12193</name>
</gene>
<keyword evidence="6" id="KW-0949">S-adenosyl-L-methionine</keyword>
<keyword evidence="5 8" id="KW-0808">Transferase</keyword>
<evidence type="ECO:0000256" key="1">
    <source>
        <dbReference type="ARBA" id="ARBA00000142"/>
    </source>
</evidence>
<dbReference type="RefSeq" id="WP_035015093.1">
    <property type="nucleotide sequence ID" value="NZ_ARZY01000023.1"/>
</dbReference>
<name>W7Q9E4_9ALTE</name>
<dbReference type="AlphaFoldDB" id="W7Q9E4"/>
<proteinExistence type="predicted"/>
<dbReference type="PROSITE" id="PS51625">
    <property type="entry name" value="SAM_MT_TRMB"/>
    <property type="match status" value="1"/>
</dbReference>
<dbReference type="GO" id="GO:0008176">
    <property type="term" value="F:tRNA (guanine(46)-N7)-methyltransferase activity"/>
    <property type="evidence" value="ECO:0007669"/>
    <property type="project" value="UniProtKB-EC"/>
</dbReference>
<dbReference type="InterPro" id="IPR029063">
    <property type="entry name" value="SAM-dependent_MTases_sf"/>
</dbReference>
<dbReference type="OrthoDB" id="9809889at2"/>
<dbReference type="EMBL" id="ARZY01000023">
    <property type="protein sequence ID" value="EWH09444.1"/>
    <property type="molecule type" value="Genomic_DNA"/>
</dbReference>
<dbReference type="PATRIC" id="fig|1328313.3.peg.2491"/>
<dbReference type="SUPFAM" id="SSF53335">
    <property type="entry name" value="S-adenosyl-L-methionine-dependent methyltransferases"/>
    <property type="match status" value="1"/>
</dbReference>
<reference evidence="8 9" key="1">
    <citation type="journal article" date="2014" name="Genome Announc.">
        <title>Draft Genome Sequence of the Agar-Degrading Bacterium Catenovulum sp. Strain DS-2, Isolated from Intestines of Haliotis diversicolor.</title>
        <authorList>
            <person name="Shan D."/>
            <person name="Li X."/>
            <person name="Gu Z."/>
            <person name="Wei G."/>
            <person name="Gao Z."/>
            <person name="Shao Z."/>
        </authorList>
    </citation>
    <scope>NUCLEOTIDE SEQUENCE [LARGE SCALE GENOMIC DNA]</scope>
    <source>
        <strain evidence="8 9">DS-2</strain>
    </source>
</reference>
<comment type="function">
    <text evidence="2">Catalyzes the formation of N(7)-methylguanine at position 46 (m7G46) in tRNA.</text>
</comment>
<dbReference type="STRING" id="1328313.DS2_12193"/>
<evidence type="ECO:0000256" key="3">
    <source>
        <dbReference type="ARBA" id="ARBA00011977"/>
    </source>
</evidence>
<evidence type="ECO:0000313" key="9">
    <source>
        <dbReference type="Proteomes" id="UP000019276"/>
    </source>
</evidence>
<keyword evidence="7" id="KW-0819">tRNA processing</keyword>
<dbReference type="EC" id="2.1.1.33" evidence="3"/>
<dbReference type="PANTHER" id="PTHR23417">
    <property type="entry name" value="3-DEOXY-D-MANNO-OCTULOSONIC-ACID TRANSFERASE/TRNA GUANINE-N 7 - -METHYLTRANSFERASE"/>
    <property type="match status" value="1"/>
</dbReference>
<dbReference type="CDD" id="cd02440">
    <property type="entry name" value="AdoMet_MTases"/>
    <property type="match status" value="1"/>
</dbReference>
<comment type="caution">
    <text evidence="8">The sequence shown here is derived from an EMBL/GenBank/DDBJ whole genome shotgun (WGS) entry which is preliminary data.</text>
</comment>
<evidence type="ECO:0000256" key="7">
    <source>
        <dbReference type="ARBA" id="ARBA00022694"/>
    </source>
</evidence>
<dbReference type="Gene3D" id="3.40.50.150">
    <property type="entry name" value="Vaccinia Virus protein VP39"/>
    <property type="match status" value="1"/>
</dbReference>
<dbReference type="GO" id="GO:0043527">
    <property type="term" value="C:tRNA methyltransferase complex"/>
    <property type="evidence" value="ECO:0007669"/>
    <property type="project" value="TreeGrafter"/>
</dbReference>
<dbReference type="PANTHER" id="PTHR23417:SF14">
    <property type="entry name" value="PENTACOTRIPEPTIDE-REPEAT REGION OF PRORP DOMAIN-CONTAINING PROTEIN"/>
    <property type="match status" value="1"/>
</dbReference>
<dbReference type="eggNOG" id="COG0220">
    <property type="taxonomic scope" value="Bacteria"/>
</dbReference>
<dbReference type="InterPro" id="IPR003358">
    <property type="entry name" value="tRNA_(Gua-N-7)_MeTrfase_Trmb"/>
</dbReference>
<evidence type="ECO:0000256" key="6">
    <source>
        <dbReference type="ARBA" id="ARBA00022691"/>
    </source>
</evidence>
<keyword evidence="4 8" id="KW-0489">Methyltransferase</keyword>
<evidence type="ECO:0000256" key="5">
    <source>
        <dbReference type="ARBA" id="ARBA00022679"/>
    </source>
</evidence>
<sequence length="222" mass="25523">MQANSRAIVSNQEGIHKDLESIVLKHKNSQFLKPIAEHSRQAFEQICQFVQFSDVDKTVSKPIIFDACCGVGESSRQLAQKFPDHCVIGVDKSADRLNRQGREDYPNLMLLRADLNDLYRLLVDSQMPISQHKIYYPNPWPKSQHIKRRWHGAPVFKQIVQLCPNIELRSNWLIYLQEFQAGLTLYSIKSQLSTIENPLPAITPFEAKYHASGQTLYCLQTL</sequence>
<evidence type="ECO:0000256" key="2">
    <source>
        <dbReference type="ARBA" id="ARBA00003015"/>
    </source>
</evidence>
<organism evidence="8 9">
    <name type="scientific">Catenovulum agarivorans DS-2</name>
    <dbReference type="NCBI Taxonomy" id="1328313"/>
    <lineage>
        <taxon>Bacteria</taxon>
        <taxon>Pseudomonadati</taxon>
        <taxon>Pseudomonadota</taxon>
        <taxon>Gammaproteobacteria</taxon>
        <taxon>Alteromonadales</taxon>
        <taxon>Alteromonadaceae</taxon>
        <taxon>Catenovulum</taxon>
    </lineage>
</organism>
<keyword evidence="9" id="KW-1185">Reference proteome</keyword>
<evidence type="ECO:0000313" key="8">
    <source>
        <dbReference type="EMBL" id="EWH09444.1"/>
    </source>
</evidence>